<dbReference type="Gene3D" id="3.40.50.150">
    <property type="entry name" value="Vaccinia Virus protein VP39"/>
    <property type="match status" value="1"/>
</dbReference>
<protein>
    <submittedName>
        <fullName evidence="1">Uncharacterized protein</fullName>
    </submittedName>
</protein>
<accession>A0ABQ0CCT7</accession>
<dbReference type="RefSeq" id="WP_420906429.1">
    <property type="nucleotide sequence ID" value="NZ_BAAFGK010000005.1"/>
</dbReference>
<dbReference type="Proteomes" id="UP001628193">
    <property type="component" value="Unassembled WGS sequence"/>
</dbReference>
<evidence type="ECO:0000313" key="2">
    <source>
        <dbReference type="Proteomes" id="UP001628193"/>
    </source>
</evidence>
<sequence length="255" mass="28776">MTTRDHNQEYQDHADRLYAYDFDGIIRHYLLKRLAPHFTNRSSALELGCYLGDMTAQLLDYFDAMTVIEAASDLADQVRARFPARVEVITATFAESRFERTFDQVFLIHTLEHLDDPVGDLKRMRDWLTPNGRLFVAVPNARALSRQIATEMGLIDHHTAVTPAEAQHGHRRTYSQDTFLLHLRQAGYRILDHGGILVKPFANYQFDQAMAQGIITPAYLEACHVLAKSHPELSASLYAVCARPDHAPLSSGSPA</sequence>
<reference evidence="1 2" key="1">
    <citation type="submission" date="2024-05" db="EMBL/GenBank/DDBJ databases">
        <authorList>
            <consortium name="Candidatus Magnetaquicoccaceae bacterium FCR-1 genome sequencing consortium"/>
            <person name="Shimoshige H."/>
            <person name="Shimamura S."/>
            <person name="Taoka A."/>
            <person name="Kobayashi H."/>
            <person name="Maekawa T."/>
        </authorList>
    </citation>
    <scope>NUCLEOTIDE SEQUENCE [LARGE SCALE GENOMIC DNA]</scope>
    <source>
        <strain evidence="1 2">FCR-1</strain>
    </source>
</reference>
<dbReference type="InterPro" id="IPR029063">
    <property type="entry name" value="SAM-dependent_MTases_sf"/>
</dbReference>
<dbReference type="SUPFAM" id="SSF53335">
    <property type="entry name" value="S-adenosyl-L-methionine-dependent methyltransferases"/>
    <property type="match status" value="1"/>
</dbReference>
<keyword evidence="2" id="KW-1185">Reference proteome</keyword>
<organism evidence="1 2">
    <name type="scientific">Candidatus Magnetaquiglobus chichijimensis</name>
    <dbReference type="NCBI Taxonomy" id="3141448"/>
    <lineage>
        <taxon>Bacteria</taxon>
        <taxon>Pseudomonadati</taxon>
        <taxon>Pseudomonadota</taxon>
        <taxon>Magnetococcia</taxon>
        <taxon>Magnetococcales</taxon>
        <taxon>Candidatus Magnetaquicoccaceae</taxon>
        <taxon>Candidatus Magnetaquiglobus</taxon>
    </lineage>
</organism>
<evidence type="ECO:0000313" key="1">
    <source>
        <dbReference type="EMBL" id="GAB0058706.1"/>
    </source>
</evidence>
<dbReference type="EMBL" id="BAAFGK010000005">
    <property type="protein sequence ID" value="GAB0058706.1"/>
    <property type="molecule type" value="Genomic_DNA"/>
</dbReference>
<reference evidence="1 2" key="2">
    <citation type="submission" date="2024-09" db="EMBL/GenBank/DDBJ databases">
        <title>Draft genome sequence of Candidatus Magnetaquicoccaceae bacterium FCR-1.</title>
        <authorList>
            <person name="Shimoshige H."/>
            <person name="Shimamura S."/>
            <person name="Taoka A."/>
            <person name="Kobayashi H."/>
            <person name="Maekawa T."/>
        </authorList>
    </citation>
    <scope>NUCLEOTIDE SEQUENCE [LARGE SCALE GENOMIC DNA]</scope>
    <source>
        <strain evidence="1 2">FCR-1</strain>
    </source>
</reference>
<dbReference type="PANTHER" id="PTHR43861">
    <property type="entry name" value="TRANS-ACONITATE 2-METHYLTRANSFERASE-RELATED"/>
    <property type="match status" value="1"/>
</dbReference>
<gene>
    <name evidence="1" type="ORF">SIID45300_03061</name>
</gene>
<dbReference type="CDD" id="cd02440">
    <property type="entry name" value="AdoMet_MTases"/>
    <property type="match status" value="1"/>
</dbReference>
<comment type="caution">
    <text evidence="1">The sequence shown here is derived from an EMBL/GenBank/DDBJ whole genome shotgun (WGS) entry which is preliminary data.</text>
</comment>
<proteinExistence type="predicted"/>
<name>A0ABQ0CCT7_9PROT</name>
<dbReference type="Pfam" id="PF13489">
    <property type="entry name" value="Methyltransf_23"/>
    <property type="match status" value="1"/>
</dbReference>